<feature type="domain" description="UspA" evidence="1">
    <location>
        <begin position="16"/>
        <end position="162"/>
    </location>
</feature>
<evidence type="ECO:0000259" key="1">
    <source>
        <dbReference type="Pfam" id="PF00582"/>
    </source>
</evidence>
<organism evidence="2 3">
    <name type="scientific">Psophocarpus tetragonolobus</name>
    <name type="common">Winged bean</name>
    <name type="synonym">Dolichos tetragonolobus</name>
    <dbReference type="NCBI Taxonomy" id="3891"/>
    <lineage>
        <taxon>Eukaryota</taxon>
        <taxon>Viridiplantae</taxon>
        <taxon>Streptophyta</taxon>
        <taxon>Embryophyta</taxon>
        <taxon>Tracheophyta</taxon>
        <taxon>Spermatophyta</taxon>
        <taxon>Magnoliopsida</taxon>
        <taxon>eudicotyledons</taxon>
        <taxon>Gunneridae</taxon>
        <taxon>Pentapetalae</taxon>
        <taxon>rosids</taxon>
        <taxon>fabids</taxon>
        <taxon>Fabales</taxon>
        <taxon>Fabaceae</taxon>
        <taxon>Papilionoideae</taxon>
        <taxon>50 kb inversion clade</taxon>
        <taxon>NPAAA clade</taxon>
        <taxon>indigoferoid/millettioid clade</taxon>
        <taxon>Phaseoleae</taxon>
        <taxon>Psophocarpus</taxon>
    </lineage>
</organism>
<comment type="caution">
    <text evidence="2">The sequence shown here is derived from an EMBL/GenBank/DDBJ whole genome shotgun (WGS) entry which is preliminary data.</text>
</comment>
<accession>A0AAN9XH97</accession>
<evidence type="ECO:0000313" key="3">
    <source>
        <dbReference type="Proteomes" id="UP001386955"/>
    </source>
</evidence>
<dbReference type="InterPro" id="IPR006016">
    <property type="entry name" value="UspA"/>
</dbReference>
<name>A0AAN9XH97_PSOTE</name>
<evidence type="ECO:0000313" key="2">
    <source>
        <dbReference type="EMBL" id="KAK7392076.1"/>
    </source>
</evidence>
<dbReference type="AlphaFoldDB" id="A0AAN9XH97"/>
<dbReference type="CDD" id="cd23659">
    <property type="entry name" value="USP_At3g01520-like"/>
    <property type="match status" value="1"/>
</dbReference>
<dbReference type="Pfam" id="PF00582">
    <property type="entry name" value="Usp"/>
    <property type="match status" value="1"/>
</dbReference>
<protein>
    <recommendedName>
        <fullName evidence="1">UspA domain-containing protein</fullName>
    </recommendedName>
</protein>
<reference evidence="2 3" key="1">
    <citation type="submission" date="2024-01" db="EMBL/GenBank/DDBJ databases">
        <title>The genomes of 5 underutilized Papilionoideae crops provide insights into root nodulation and disease resistanc.</title>
        <authorList>
            <person name="Jiang F."/>
        </authorList>
    </citation>
    <scope>NUCLEOTIDE SEQUENCE [LARGE SCALE GENOMIC DNA]</scope>
    <source>
        <strain evidence="2">DUOXIRENSHENG_FW03</strain>
        <tissue evidence="2">Leaves</tissue>
    </source>
</reference>
<dbReference type="EMBL" id="JAYMYS010000005">
    <property type="protein sequence ID" value="KAK7392076.1"/>
    <property type="molecule type" value="Genomic_DNA"/>
</dbReference>
<dbReference type="PANTHER" id="PTHR31964:SF125">
    <property type="entry name" value="OS05G0357525 PROTEIN"/>
    <property type="match status" value="1"/>
</dbReference>
<dbReference type="PRINTS" id="PR01438">
    <property type="entry name" value="UNVRSLSTRESS"/>
</dbReference>
<dbReference type="InterPro" id="IPR014729">
    <property type="entry name" value="Rossmann-like_a/b/a_fold"/>
</dbReference>
<dbReference type="Proteomes" id="UP001386955">
    <property type="component" value="Unassembled WGS sequence"/>
</dbReference>
<dbReference type="Gene3D" id="3.40.50.620">
    <property type="entry name" value="HUPs"/>
    <property type="match status" value="1"/>
</dbReference>
<proteinExistence type="predicted"/>
<keyword evidence="3" id="KW-1185">Reference proteome</keyword>
<dbReference type="InterPro" id="IPR006015">
    <property type="entry name" value="Universal_stress_UspA"/>
</dbReference>
<gene>
    <name evidence="2" type="ORF">VNO78_20503</name>
</gene>
<dbReference type="PANTHER" id="PTHR31964">
    <property type="entry name" value="ADENINE NUCLEOTIDE ALPHA HYDROLASES-LIKE SUPERFAMILY PROTEIN"/>
    <property type="match status" value="1"/>
</dbReference>
<sequence length="172" mass="19150">MICDLKRDMADEGEGRRIMVAVDEGEESTYALSWSLKNLVFQNSKDTLILLYVKPPRVSFSAFDGTGYLFSSDITATMERYSQQVADCVMEKAKRLCHNIENVETRVENGDPRDVICEMAQRLGIDILVMGSHGYGLIKRAFLGSVSNHCAQNVKCPLLIVKKPKPTSAADI</sequence>
<dbReference type="SUPFAM" id="SSF52402">
    <property type="entry name" value="Adenine nucleotide alpha hydrolases-like"/>
    <property type="match status" value="1"/>
</dbReference>